<dbReference type="Gene3D" id="3.40.50.300">
    <property type="entry name" value="P-loop containing nucleotide triphosphate hydrolases"/>
    <property type="match status" value="3"/>
</dbReference>
<dbReference type="EMBL" id="SLUI01000003">
    <property type="protein sequence ID" value="TCL38609.1"/>
    <property type="molecule type" value="Genomic_DNA"/>
</dbReference>
<dbReference type="InterPro" id="IPR027785">
    <property type="entry name" value="UvrD-like_helicase_C"/>
</dbReference>
<proteinExistence type="predicted"/>
<dbReference type="Pfam" id="PF00580">
    <property type="entry name" value="UvrD-helicase"/>
    <property type="match status" value="1"/>
</dbReference>
<feature type="binding site" evidence="5">
    <location>
        <begin position="224"/>
        <end position="231"/>
    </location>
    <ligand>
        <name>ATP</name>
        <dbReference type="ChEBI" id="CHEBI:30616"/>
    </ligand>
</feature>
<keyword evidence="2 5" id="KW-0378">Hydrolase</keyword>
<keyword evidence="4 5" id="KW-0067">ATP-binding</keyword>
<dbReference type="PANTHER" id="PTHR11070">
    <property type="entry name" value="UVRD / RECB / PCRA DNA HELICASE FAMILY MEMBER"/>
    <property type="match status" value="1"/>
</dbReference>
<dbReference type="OrthoDB" id="9787585at2"/>
<evidence type="ECO:0000256" key="5">
    <source>
        <dbReference type="PROSITE-ProRule" id="PRU00560"/>
    </source>
</evidence>
<organism evidence="7 8">
    <name type="scientific">Anaerospora hongkongensis</name>
    <dbReference type="NCBI Taxonomy" id="244830"/>
    <lineage>
        <taxon>Bacteria</taxon>
        <taxon>Bacillati</taxon>
        <taxon>Bacillota</taxon>
        <taxon>Negativicutes</taxon>
        <taxon>Selenomonadales</taxon>
        <taxon>Sporomusaceae</taxon>
        <taxon>Anaerospora</taxon>
    </lineage>
</organism>
<protein>
    <submittedName>
        <fullName evidence="7">DNA helicase-2/ATP-dependent DNA helicase PcrA</fullName>
    </submittedName>
</protein>
<evidence type="ECO:0000313" key="7">
    <source>
        <dbReference type="EMBL" id="TCL38609.1"/>
    </source>
</evidence>
<dbReference type="RefSeq" id="WP_132076638.1">
    <property type="nucleotide sequence ID" value="NZ_SLUI01000003.1"/>
</dbReference>
<comment type="caution">
    <text evidence="7">The sequence shown here is derived from an EMBL/GenBank/DDBJ whole genome shotgun (WGS) entry which is preliminary data.</text>
</comment>
<dbReference type="Proteomes" id="UP000295063">
    <property type="component" value="Unassembled WGS sequence"/>
</dbReference>
<dbReference type="InterPro" id="IPR014016">
    <property type="entry name" value="UvrD-like_ATP-bd"/>
</dbReference>
<name>A0A4V2Q8V3_9FIRM</name>
<dbReference type="Pfam" id="PF13538">
    <property type="entry name" value="UvrD_C_2"/>
    <property type="match status" value="1"/>
</dbReference>
<evidence type="ECO:0000256" key="2">
    <source>
        <dbReference type="ARBA" id="ARBA00022801"/>
    </source>
</evidence>
<dbReference type="AlphaFoldDB" id="A0A4V2Q8V3"/>
<evidence type="ECO:0000256" key="3">
    <source>
        <dbReference type="ARBA" id="ARBA00022806"/>
    </source>
</evidence>
<dbReference type="PROSITE" id="PS51198">
    <property type="entry name" value="UVRD_HELICASE_ATP_BIND"/>
    <property type="match status" value="1"/>
</dbReference>
<dbReference type="GO" id="GO:0016787">
    <property type="term" value="F:hydrolase activity"/>
    <property type="evidence" value="ECO:0007669"/>
    <property type="project" value="UniProtKB-UniRule"/>
</dbReference>
<dbReference type="GO" id="GO:0043138">
    <property type="term" value="F:3'-5' DNA helicase activity"/>
    <property type="evidence" value="ECO:0007669"/>
    <property type="project" value="TreeGrafter"/>
</dbReference>
<dbReference type="GO" id="GO:0000725">
    <property type="term" value="P:recombinational repair"/>
    <property type="evidence" value="ECO:0007669"/>
    <property type="project" value="TreeGrafter"/>
</dbReference>
<feature type="domain" description="UvrD-like helicase ATP-binding" evidence="6">
    <location>
        <begin position="203"/>
        <end position="574"/>
    </location>
</feature>
<dbReference type="InterPro" id="IPR027417">
    <property type="entry name" value="P-loop_NTPase"/>
</dbReference>
<dbReference type="GO" id="GO:0005829">
    <property type="term" value="C:cytosol"/>
    <property type="evidence" value="ECO:0007669"/>
    <property type="project" value="TreeGrafter"/>
</dbReference>
<sequence>MEKHPDFAAEELHLATTIADMQLIIDQLQQDIQSRGRQIGDSLKVKDEISAYVHSLMRNDNSSKIYDIEGALASPYFGRVDFKDDDAADFEKFHIGRVKVARLEIAGTEDILVFDWRDPVSTIFYECHGGRASYEVLGRYQYSGDVRLKRQYKIEQGELKQIVDDYILDQVRSRQEQALIADPLLRERLLAGTGDKLKDIVVSIQSEQNKIIRETLHQVMVIQGVAGSGKSTVGLHRLSYLLYNEKLDPQKLIIIAPNRIFLDYISELLPEIDAADVRQMVWDDLAAEITQQEWSIHTENRLELLLSNSAANASERTRLLLCTKLKGSPAFLKVLETYWERKIEQFCLKLTPVSLFDGQLTIDRQQQIDKFMEDSRTPYNDRLRGLMQYIRFRIRNFLEVRGAKQARSSKEDPALERFTQEGDEFLERHFKKWEPLTLLTAYQEVYKNKANFKVAALKKEELAVITEYSLALLQAGQVEREDLAPLCYLKALLDGWQHVAKFNHIVVDEAQDMNAFEFTILKMLSANKSFTIMGDLSQGIHTYRSIDSWQTLLKEVFGDTRTVYREILYSYRSAKEIVDLFNKVMPAGSSRALPVYEVGRAPVIEQVSSNEAGARKIIEILDAYRALNFRSIGIITKLETESTDLYQQLQTHAKTVADSIHLVTGQAATYRGGISLLPVTLAKGLEFDAVIIWNASAKQYTADTFDARLLYVALSRAMHSLHVLYQGNLTPLLR</sequence>
<keyword evidence="8" id="KW-1185">Reference proteome</keyword>
<reference evidence="7 8" key="1">
    <citation type="submission" date="2019-03" db="EMBL/GenBank/DDBJ databases">
        <title>Genomic Encyclopedia of Type Strains, Phase IV (KMG-IV): sequencing the most valuable type-strain genomes for metagenomic binning, comparative biology and taxonomic classification.</title>
        <authorList>
            <person name="Goeker M."/>
        </authorList>
    </citation>
    <scope>NUCLEOTIDE SEQUENCE [LARGE SCALE GENOMIC DNA]</scope>
    <source>
        <strain evidence="7 8">DSM 15969</strain>
    </source>
</reference>
<dbReference type="SUPFAM" id="SSF52540">
    <property type="entry name" value="P-loop containing nucleoside triphosphate hydrolases"/>
    <property type="match status" value="1"/>
</dbReference>
<keyword evidence="1 5" id="KW-0547">Nucleotide-binding</keyword>
<dbReference type="InterPro" id="IPR000212">
    <property type="entry name" value="DNA_helicase_UvrD/REP"/>
</dbReference>
<dbReference type="PANTHER" id="PTHR11070:SF17">
    <property type="entry name" value="DNA HELICASE IV"/>
    <property type="match status" value="1"/>
</dbReference>
<dbReference type="GO" id="GO:0005524">
    <property type="term" value="F:ATP binding"/>
    <property type="evidence" value="ECO:0007669"/>
    <property type="project" value="UniProtKB-UniRule"/>
</dbReference>
<evidence type="ECO:0000313" key="8">
    <source>
        <dbReference type="Proteomes" id="UP000295063"/>
    </source>
</evidence>
<dbReference type="GO" id="GO:0003677">
    <property type="term" value="F:DNA binding"/>
    <property type="evidence" value="ECO:0007669"/>
    <property type="project" value="InterPro"/>
</dbReference>
<gene>
    <name evidence="7" type="ORF">EV210_10381</name>
</gene>
<evidence type="ECO:0000259" key="6">
    <source>
        <dbReference type="PROSITE" id="PS51198"/>
    </source>
</evidence>
<evidence type="ECO:0000256" key="4">
    <source>
        <dbReference type="ARBA" id="ARBA00022840"/>
    </source>
</evidence>
<keyword evidence="3 5" id="KW-0347">Helicase</keyword>
<evidence type="ECO:0000256" key="1">
    <source>
        <dbReference type="ARBA" id="ARBA00022741"/>
    </source>
</evidence>
<accession>A0A4V2Q8V3</accession>